<sequence length="74" mass="8588">MFWFDGGAEQIVVSPADLKREHLGPRQFTGWGYDEGDIQVKAHSRRHFQAGEVMPDFPSDWGQVIWQWDERQGA</sequence>
<reference evidence="1 2" key="1">
    <citation type="submission" date="2018-02" db="EMBL/GenBank/DDBJ databases">
        <title>Reclassifiation of [Polyangium] brachysporum DSM 7029 as Guopingzhaonella breviflexa gen. nov., sp. nov., a member of the family Comamonadaceae.</title>
        <authorList>
            <person name="Tang B."/>
        </authorList>
    </citation>
    <scope>NUCLEOTIDE SEQUENCE [LARGE SCALE GENOMIC DNA]</scope>
    <source>
        <strain evidence="1 2">BCRC 80649</strain>
    </source>
</reference>
<keyword evidence="2" id="KW-1185">Reference proteome</keyword>
<organism evidence="1 2">
    <name type="scientific">Caldimonas caldifontis</name>
    <dbReference type="NCBI Taxonomy" id="1452508"/>
    <lineage>
        <taxon>Bacteria</taxon>
        <taxon>Pseudomonadati</taxon>
        <taxon>Pseudomonadota</taxon>
        <taxon>Betaproteobacteria</taxon>
        <taxon>Burkholderiales</taxon>
        <taxon>Sphaerotilaceae</taxon>
        <taxon>Caldimonas</taxon>
    </lineage>
</organism>
<dbReference type="Proteomes" id="UP000238605">
    <property type="component" value="Unassembled WGS sequence"/>
</dbReference>
<gene>
    <name evidence="1" type="ORF">C1704_16480</name>
</gene>
<evidence type="ECO:0000313" key="2">
    <source>
        <dbReference type="Proteomes" id="UP000238605"/>
    </source>
</evidence>
<dbReference type="AlphaFoldDB" id="A0A2S5SQV1"/>
<evidence type="ECO:0000313" key="1">
    <source>
        <dbReference type="EMBL" id="PPE65074.1"/>
    </source>
</evidence>
<protein>
    <submittedName>
        <fullName evidence="1">Uncharacterized protein</fullName>
    </submittedName>
</protein>
<accession>A0A2S5SQV1</accession>
<dbReference type="EMBL" id="PSNX01000017">
    <property type="protein sequence ID" value="PPE65074.1"/>
    <property type="molecule type" value="Genomic_DNA"/>
</dbReference>
<comment type="caution">
    <text evidence="1">The sequence shown here is derived from an EMBL/GenBank/DDBJ whole genome shotgun (WGS) entry which is preliminary data.</text>
</comment>
<name>A0A2S5SQV1_9BURK</name>
<proteinExistence type="predicted"/>